<evidence type="ECO:0000259" key="2">
    <source>
        <dbReference type="Pfam" id="PF00561"/>
    </source>
</evidence>
<evidence type="ECO:0000256" key="1">
    <source>
        <dbReference type="ARBA" id="ARBA00022801"/>
    </source>
</evidence>
<dbReference type="GO" id="GO:0016787">
    <property type="term" value="F:hydrolase activity"/>
    <property type="evidence" value="ECO:0007669"/>
    <property type="project" value="UniProtKB-KW"/>
</dbReference>
<proteinExistence type="predicted"/>
<sequence length="257" mass="28408">MQYQLQGEGPCIVLLHGLFGDLDNLSACANALRQAGYQTLRVSLPGHGDSPLLGLFDFELVAEQLDTIRTTLELPSWSLLGHSLGGKVAMTYAQRFPANVDALLVADIAPVAYQSRHDTILAALPRIELANINKRSQVQAQLQHDGIDVATAAFLTKNLHRLADGGYRWRINLQALTDSYPNIIGALPQLPPYSGPVMMVKGERSDYILPEHRNEIVKRFPNARAHVITGTGHWLHAEKAEQFQRVAIRFFRSTANA</sequence>
<protein>
    <submittedName>
        <fullName evidence="3">Alpha/beta fold hydrolase</fullName>
    </submittedName>
</protein>
<organism evidence="3 4">
    <name type="scientific">Ferrimonas lipolytica</name>
    <dbReference type="NCBI Taxonomy" id="2724191"/>
    <lineage>
        <taxon>Bacteria</taxon>
        <taxon>Pseudomonadati</taxon>
        <taxon>Pseudomonadota</taxon>
        <taxon>Gammaproteobacteria</taxon>
        <taxon>Alteromonadales</taxon>
        <taxon>Ferrimonadaceae</taxon>
        <taxon>Ferrimonas</taxon>
    </lineage>
</organism>
<dbReference type="SUPFAM" id="SSF53474">
    <property type="entry name" value="alpha/beta-Hydrolases"/>
    <property type="match status" value="1"/>
</dbReference>
<feature type="domain" description="AB hydrolase-1" evidence="2">
    <location>
        <begin position="10"/>
        <end position="239"/>
    </location>
</feature>
<dbReference type="EMBL" id="CP051180">
    <property type="protein sequence ID" value="QIZ76157.1"/>
    <property type="molecule type" value="Genomic_DNA"/>
</dbReference>
<dbReference type="Proteomes" id="UP000501602">
    <property type="component" value="Chromosome"/>
</dbReference>
<reference evidence="3 4" key="1">
    <citation type="submission" date="2020-04" db="EMBL/GenBank/DDBJ databases">
        <title>Ferrimonas sp. S7 isolated from sea water.</title>
        <authorList>
            <person name="Bae S.S."/>
            <person name="Baek K."/>
        </authorList>
    </citation>
    <scope>NUCLEOTIDE SEQUENCE [LARGE SCALE GENOMIC DNA]</scope>
    <source>
        <strain evidence="3 4">S7</strain>
    </source>
</reference>
<name>A0A6H1UAR0_9GAMM</name>
<gene>
    <name evidence="3" type="ORF">HER31_04165</name>
</gene>
<evidence type="ECO:0000313" key="3">
    <source>
        <dbReference type="EMBL" id="QIZ76157.1"/>
    </source>
</evidence>
<dbReference type="Gene3D" id="3.40.50.1820">
    <property type="entry name" value="alpha/beta hydrolase"/>
    <property type="match status" value="1"/>
</dbReference>
<keyword evidence="4" id="KW-1185">Reference proteome</keyword>
<dbReference type="PANTHER" id="PTHR46118:SF4">
    <property type="entry name" value="PROTEIN ABHD11"/>
    <property type="match status" value="1"/>
</dbReference>
<keyword evidence="1 3" id="KW-0378">Hydrolase</keyword>
<dbReference type="InterPro" id="IPR029058">
    <property type="entry name" value="AB_hydrolase_fold"/>
</dbReference>
<dbReference type="AlphaFoldDB" id="A0A6H1UAR0"/>
<dbReference type="Pfam" id="PF00561">
    <property type="entry name" value="Abhydrolase_1"/>
    <property type="match status" value="1"/>
</dbReference>
<dbReference type="PRINTS" id="PR00111">
    <property type="entry name" value="ABHYDROLASE"/>
</dbReference>
<dbReference type="KEGG" id="fes:HER31_04165"/>
<evidence type="ECO:0000313" key="4">
    <source>
        <dbReference type="Proteomes" id="UP000501602"/>
    </source>
</evidence>
<dbReference type="PANTHER" id="PTHR46118">
    <property type="entry name" value="PROTEIN ABHD11"/>
    <property type="match status" value="1"/>
</dbReference>
<dbReference type="RefSeq" id="WP_168659417.1">
    <property type="nucleotide sequence ID" value="NZ_CP051180.1"/>
</dbReference>
<dbReference type="InterPro" id="IPR000073">
    <property type="entry name" value="AB_hydrolase_1"/>
</dbReference>
<accession>A0A6H1UAR0</accession>